<dbReference type="SUPFAM" id="SSF50249">
    <property type="entry name" value="Nucleic acid-binding proteins"/>
    <property type="match status" value="1"/>
</dbReference>
<dbReference type="Gene3D" id="3.40.50.620">
    <property type="entry name" value="HUPs"/>
    <property type="match status" value="1"/>
</dbReference>
<dbReference type="SUPFAM" id="SSF52374">
    <property type="entry name" value="Nucleotidylyl transferase"/>
    <property type="match status" value="1"/>
</dbReference>
<keyword evidence="14 16" id="KW-0030">Aminoacyl-tRNA synthetase</keyword>
<dbReference type="Gene3D" id="1.10.730.10">
    <property type="entry name" value="Isoleucyl-tRNA Synthetase, Domain 1"/>
    <property type="match status" value="1"/>
</dbReference>
<evidence type="ECO:0000256" key="3">
    <source>
        <dbReference type="ARBA" id="ARBA00008258"/>
    </source>
</evidence>
<dbReference type="Gene3D" id="2.40.50.140">
    <property type="entry name" value="Nucleic acid-binding proteins"/>
    <property type="match status" value="1"/>
</dbReference>
<name>H2CIH0_9LEPT</name>
<proteinExistence type="inferred from homology"/>
<dbReference type="CDD" id="cd00814">
    <property type="entry name" value="MetRS_core"/>
    <property type="match status" value="1"/>
</dbReference>
<dbReference type="InterPro" id="IPR001412">
    <property type="entry name" value="aa-tRNA-synth_I_CS"/>
</dbReference>
<dbReference type="FunFam" id="2.20.28.20:FF:000001">
    <property type="entry name" value="Methionine--tRNA ligase"/>
    <property type="match status" value="1"/>
</dbReference>
<dbReference type="PANTHER" id="PTHR45765:SF1">
    <property type="entry name" value="METHIONINE--TRNA LIGASE, CYTOPLASMIC"/>
    <property type="match status" value="1"/>
</dbReference>
<evidence type="ECO:0000256" key="7">
    <source>
        <dbReference type="ARBA" id="ARBA00022598"/>
    </source>
</evidence>
<comment type="catalytic activity">
    <reaction evidence="15 16">
        <text>tRNA(Met) + L-methionine + ATP = L-methionyl-tRNA(Met) + AMP + diphosphate</text>
        <dbReference type="Rhea" id="RHEA:13481"/>
        <dbReference type="Rhea" id="RHEA-COMP:9667"/>
        <dbReference type="Rhea" id="RHEA-COMP:9698"/>
        <dbReference type="ChEBI" id="CHEBI:30616"/>
        <dbReference type="ChEBI" id="CHEBI:33019"/>
        <dbReference type="ChEBI" id="CHEBI:57844"/>
        <dbReference type="ChEBI" id="CHEBI:78442"/>
        <dbReference type="ChEBI" id="CHEBI:78530"/>
        <dbReference type="ChEBI" id="CHEBI:456215"/>
        <dbReference type="EC" id="6.1.1.10"/>
    </reaction>
</comment>
<dbReference type="PROSITE" id="PS50886">
    <property type="entry name" value="TRBD"/>
    <property type="match status" value="1"/>
</dbReference>
<dbReference type="PROSITE" id="PS50096">
    <property type="entry name" value="IQ"/>
    <property type="match status" value="1"/>
</dbReference>
<gene>
    <name evidence="16" type="primary">metG</name>
    <name evidence="18" type="ORF">Lepil_1272</name>
</gene>
<dbReference type="InterPro" id="IPR009080">
    <property type="entry name" value="tRNAsynth_Ia_anticodon-bd"/>
</dbReference>
<dbReference type="HAMAP" id="MF_00098">
    <property type="entry name" value="Met_tRNA_synth_type1"/>
    <property type="match status" value="1"/>
</dbReference>
<keyword evidence="8 16" id="KW-0479">Metal-binding</keyword>
<keyword evidence="9 16" id="KW-0547">Nucleotide-binding</keyword>
<keyword evidence="5 16" id="KW-0963">Cytoplasm</keyword>
<keyword evidence="13 16" id="KW-0648">Protein biosynthesis</keyword>
<feature type="binding site" evidence="16">
    <location>
        <position position="353"/>
    </location>
    <ligand>
        <name>ATP</name>
        <dbReference type="ChEBI" id="CHEBI:30616"/>
    </ligand>
</feature>
<comment type="subunit">
    <text evidence="4 16">Homodimer.</text>
</comment>
<evidence type="ECO:0000256" key="13">
    <source>
        <dbReference type="ARBA" id="ARBA00022917"/>
    </source>
</evidence>
<comment type="cofactor">
    <cofactor evidence="16">
        <name>Zn(2+)</name>
        <dbReference type="ChEBI" id="CHEBI:29105"/>
    </cofactor>
    <text evidence="16">Binds 1 zinc ion per subunit.</text>
</comment>
<comment type="subcellular location">
    <subcellularLocation>
        <location evidence="2 16">Cytoplasm</location>
    </subcellularLocation>
</comment>
<dbReference type="GO" id="GO:0005829">
    <property type="term" value="C:cytosol"/>
    <property type="evidence" value="ECO:0007669"/>
    <property type="project" value="TreeGrafter"/>
</dbReference>
<evidence type="ECO:0000256" key="16">
    <source>
        <dbReference type="HAMAP-Rule" id="MF_00098"/>
    </source>
</evidence>
<dbReference type="CDD" id="cd02800">
    <property type="entry name" value="tRNA_bind_EcMetRS_like"/>
    <property type="match status" value="1"/>
</dbReference>
<comment type="function">
    <text evidence="1 16">Is required not only for elongation of protein synthesis but also for the initiation of all mRNA translation through initiator tRNA(fMet) aminoacylation.</text>
</comment>
<feature type="short sequence motif" description="'HIGH' region" evidence="16">
    <location>
        <begin position="34"/>
        <end position="44"/>
    </location>
</feature>
<dbReference type="InterPro" id="IPR014729">
    <property type="entry name" value="Rossmann-like_a/b/a_fold"/>
</dbReference>
<dbReference type="InterPro" id="IPR029038">
    <property type="entry name" value="MetRS_Zn"/>
</dbReference>
<dbReference type="NCBIfam" id="NF001100">
    <property type="entry name" value="PRK00133.1"/>
    <property type="match status" value="1"/>
</dbReference>
<feature type="binding site" evidence="16">
    <location>
        <position position="168"/>
    </location>
    <ligand>
        <name>Zn(2+)</name>
        <dbReference type="ChEBI" id="CHEBI:29105"/>
    </ligand>
</feature>
<dbReference type="SUPFAM" id="SSF47323">
    <property type="entry name" value="Anticodon-binding domain of a subclass of class I aminoacyl-tRNA synthetases"/>
    <property type="match status" value="1"/>
</dbReference>
<evidence type="ECO:0000256" key="12">
    <source>
        <dbReference type="ARBA" id="ARBA00022884"/>
    </source>
</evidence>
<keyword evidence="6 16" id="KW-0820">tRNA-binding</keyword>
<evidence type="ECO:0000256" key="10">
    <source>
        <dbReference type="ARBA" id="ARBA00022833"/>
    </source>
</evidence>
<evidence type="ECO:0000256" key="4">
    <source>
        <dbReference type="ARBA" id="ARBA00011738"/>
    </source>
</evidence>
<dbReference type="InterPro" id="IPR023458">
    <property type="entry name" value="Met-tRNA_ligase_1"/>
</dbReference>
<dbReference type="InterPro" id="IPR015413">
    <property type="entry name" value="Methionyl/Leucyl_tRNA_Synth"/>
</dbReference>
<dbReference type="GO" id="GO:0006431">
    <property type="term" value="P:methionyl-tRNA aminoacylation"/>
    <property type="evidence" value="ECO:0007669"/>
    <property type="project" value="UniProtKB-UniRule"/>
</dbReference>
<keyword evidence="12 16" id="KW-0694">RNA-binding</keyword>
<dbReference type="EC" id="6.1.1.10" evidence="16"/>
<organism evidence="18 19">
    <name type="scientific">Leptonema illini DSM 21528</name>
    <dbReference type="NCBI Taxonomy" id="929563"/>
    <lineage>
        <taxon>Bacteria</taxon>
        <taxon>Pseudomonadati</taxon>
        <taxon>Spirochaetota</taxon>
        <taxon>Spirochaetia</taxon>
        <taxon>Leptospirales</taxon>
        <taxon>Leptospiraceae</taxon>
        <taxon>Leptonema</taxon>
    </lineage>
</organism>
<comment type="similarity">
    <text evidence="3 16">Belongs to the class-I aminoacyl-tRNA synthetase family. MetG type 1 subfamily.</text>
</comment>
<keyword evidence="10 16" id="KW-0862">Zinc</keyword>
<dbReference type="PANTHER" id="PTHR45765">
    <property type="entry name" value="METHIONINE--TRNA LIGASE"/>
    <property type="match status" value="1"/>
</dbReference>
<dbReference type="GO" id="GO:0004825">
    <property type="term" value="F:methionine-tRNA ligase activity"/>
    <property type="evidence" value="ECO:0007669"/>
    <property type="project" value="UniProtKB-UniRule"/>
</dbReference>
<dbReference type="GO" id="GO:0005524">
    <property type="term" value="F:ATP binding"/>
    <property type="evidence" value="ECO:0007669"/>
    <property type="project" value="UniProtKB-UniRule"/>
</dbReference>
<evidence type="ECO:0000256" key="1">
    <source>
        <dbReference type="ARBA" id="ARBA00003314"/>
    </source>
</evidence>
<evidence type="ECO:0000313" key="18">
    <source>
        <dbReference type="EMBL" id="EHQ05963.1"/>
    </source>
</evidence>
<sequence length="709" mass="79861">MAKDPTPGSERPHLESLMADQTSSKAVLVTSALPYANGPIHLGHLVEYIQTDIWVRFQRMNGREAYYFCADDTHGTAVMLAAKKRGITPEELVGEVQKEHYRDLTAFGVRFDNYYTTNSPENKELASAIYLSAKEKGHIARRDVRQLYCENDKMFLPDRFVKGICPKCGTADQYGDSCEVCGSAYRPEDLKEPRCAVCGTAPVSKEEAHLFFKLGDFQEYLQSWMQGRVDEGVRRKMQEWMEQGLRDWDISRDGPYFGFEIPGEKNKYFYVWLDAPVGYMASALNYFRSTGRPELFDRFWKSEETEVYHFIGKDIVYFHTLFWPAMLKAGGFRPPTAVFVHGFLTINGEKMSKSRGTLIRAETYLKHLDPQALRYFYASRLGPNLDDLDLSGVDFLAKYNSAVVGNFANLFSRLCTKIADTLDRRLSAAPSAEGRELCKKLLERKDEIIAAYADRNTNKALRIIESLGDEVNRFVAAREPWKLVKSDVEGTRQVITDALNAGWILSYYLRPVLPVFADGVAELLALPAEWTGFFEDLNHNDPLYLPANHEIRPYRHLASRIADTELQAMLDAEKQAAGEVMTEKKASAEKAEKAAVQVEESGLISIDDLGKVELRAARIAEASLVEGADKLLRIGLDVGEERLRNVFAGIRVAYKPEELVGLTVVCVANLAPRKMKFGVSEAMLLATGEGESLTLFVPHRQAKPGDRLR</sequence>
<reference evidence="18 19" key="1">
    <citation type="submission" date="2011-10" db="EMBL/GenBank/DDBJ databases">
        <title>The Improved High-Quality Draft genome of Leptonema illini DSM 21528.</title>
        <authorList>
            <consortium name="US DOE Joint Genome Institute (JGI-PGF)"/>
            <person name="Lucas S."/>
            <person name="Copeland A."/>
            <person name="Lapidus A."/>
            <person name="Glavina del Rio T."/>
            <person name="Dalin E."/>
            <person name="Tice H."/>
            <person name="Bruce D."/>
            <person name="Goodwin L."/>
            <person name="Pitluck S."/>
            <person name="Peters L."/>
            <person name="Mikhailova N."/>
            <person name="Held B."/>
            <person name="Kyrpides N."/>
            <person name="Mavromatis K."/>
            <person name="Ivanova N."/>
            <person name="Markowitz V."/>
            <person name="Cheng J.-F."/>
            <person name="Hugenholtz P."/>
            <person name="Woyke T."/>
            <person name="Wu D."/>
            <person name="Gronow S."/>
            <person name="Wellnitz S."/>
            <person name="Brambilla E.-M."/>
            <person name="Klenk H.-P."/>
            <person name="Eisen J.A."/>
        </authorList>
    </citation>
    <scope>NUCLEOTIDE SEQUENCE [LARGE SCALE GENOMIC DNA]</scope>
    <source>
        <strain evidence="18 19">DSM 21528</strain>
    </source>
</reference>
<feature type="binding site" evidence="16">
    <location>
        <position position="165"/>
    </location>
    <ligand>
        <name>Zn(2+)</name>
        <dbReference type="ChEBI" id="CHEBI:29105"/>
    </ligand>
</feature>
<dbReference type="InterPro" id="IPR002547">
    <property type="entry name" value="tRNA-bd_dom"/>
</dbReference>
<evidence type="ECO:0000256" key="15">
    <source>
        <dbReference type="ARBA" id="ARBA00047364"/>
    </source>
</evidence>
<dbReference type="Pfam" id="PF09334">
    <property type="entry name" value="tRNA-synt_1g"/>
    <property type="match status" value="1"/>
</dbReference>
<dbReference type="InterPro" id="IPR033911">
    <property type="entry name" value="MetRS_core"/>
</dbReference>
<dbReference type="GO" id="GO:0000049">
    <property type="term" value="F:tRNA binding"/>
    <property type="evidence" value="ECO:0007669"/>
    <property type="project" value="UniProtKB-UniRule"/>
</dbReference>
<dbReference type="AlphaFoldDB" id="H2CIH0"/>
<dbReference type="STRING" id="183.GCA_002009735_02302"/>
<dbReference type="Pfam" id="PF01588">
    <property type="entry name" value="tRNA_bind"/>
    <property type="match status" value="1"/>
</dbReference>
<dbReference type="EMBL" id="JH597773">
    <property type="protein sequence ID" value="EHQ05963.1"/>
    <property type="molecule type" value="Genomic_DNA"/>
</dbReference>
<dbReference type="Proteomes" id="UP000005737">
    <property type="component" value="Unassembled WGS sequence"/>
</dbReference>
<accession>H2CIH0</accession>
<dbReference type="FunFam" id="2.40.50.140:FF:000042">
    <property type="entry name" value="Methionine--tRNA ligase"/>
    <property type="match status" value="1"/>
</dbReference>
<evidence type="ECO:0000256" key="5">
    <source>
        <dbReference type="ARBA" id="ARBA00022490"/>
    </source>
</evidence>
<evidence type="ECO:0000256" key="2">
    <source>
        <dbReference type="ARBA" id="ARBA00004496"/>
    </source>
</evidence>
<feature type="binding site" evidence="16">
    <location>
        <position position="178"/>
    </location>
    <ligand>
        <name>Zn(2+)</name>
        <dbReference type="ChEBI" id="CHEBI:29105"/>
    </ligand>
</feature>
<dbReference type="PROSITE" id="PS00178">
    <property type="entry name" value="AA_TRNA_LIGASE_I"/>
    <property type="match status" value="1"/>
</dbReference>
<keyword evidence="19" id="KW-1185">Reference proteome</keyword>
<feature type="binding site" evidence="16">
    <location>
        <position position="181"/>
    </location>
    <ligand>
        <name>Zn(2+)</name>
        <dbReference type="ChEBI" id="CHEBI:29105"/>
    </ligand>
</feature>
<evidence type="ECO:0000259" key="17">
    <source>
        <dbReference type="PROSITE" id="PS50886"/>
    </source>
</evidence>
<protein>
    <recommendedName>
        <fullName evidence="16">Methionine--tRNA ligase</fullName>
        <ecNumber evidence="16">6.1.1.10</ecNumber>
    </recommendedName>
    <alternativeName>
        <fullName evidence="16">Methionyl-tRNA synthetase</fullName>
        <shortName evidence="16">MetRS</shortName>
    </alternativeName>
</protein>
<feature type="short sequence motif" description="'KMSKS' region" evidence="16">
    <location>
        <begin position="350"/>
        <end position="354"/>
    </location>
</feature>
<dbReference type="HOGENOM" id="CLU_009710_7_0_12"/>
<evidence type="ECO:0000256" key="6">
    <source>
        <dbReference type="ARBA" id="ARBA00022555"/>
    </source>
</evidence>
<dbReference type="SUPFAM" id="SSF57770">
    <property type="entry name" value="Methionyl-tRNA synthetase (MetRS), Zn-domain"/>
    <property type="match status" value="1"/>
</dbReference>
<keyword evidence="11 16" id="KW-0067">ATP-binding</keyword>
<dbReference type="InterPro" id="IPR014758">
    <property type="entry name" value="Met-tRNA_synth"/>
</dbReference>
<dbReference type="PRINTS" id="PR01041">
    <property type="entry name" value="TRNASYNTHMET"/>
</dbReference>
<keyword evidence="7 16" id="KW-0436">Ligase</keyword>
<dbReference type="InterPro" id="IPR012340">
    <property type="entry name" value="NA-bd_OB-fold"/>
</dbReference>
<dbReference type="NCBIfam" id="TIGR00398">
    <property type="entry name" value="metG"/>
    <property type="match status" value="1"/>
</dbReference>
<dbReference type="NCBIfam" id="TIGR00399">
    <property type="entry name" value="metG_C_term"/>
    <property type="match status" value="1"/>
</dbReference>
<dbReference type="GO" id="GO:0046872">
    <property type="term" value="F:metal ion binding"/>
    <property type="evidence" value="ECO:0007669"/>
    <property type="project" value="UniProtKB-KW"/>
</dbReference>
<evidence type="ECO:0000256" key="11">
    <source>
        <dbReference type="ARBA" id="ARBA00022840"/>
    </source>
</evidence>
<feature type="domain" description="TRNA-binding" evidence="17">
    <location>
        <begin position="608"/>
        <end position="709"/>
    </location>
</feature>
<dbReference type="InterPro" id="IPR004495">
    <property type="entry name" value="Met-tRNA-synth_bsu_C"/>
</dbReference>
<evidence type="ECO:0000256" key="8">
    <source>
        <dbReference type="ARBA" id="ARBA00022723"/>
    </source>
</evidence>
<evidence type="ECO:0000256" key="9">
    <source>
        <dbReference type="ARBA" id="ARBA00022741"/>
    </source>
</evidence>
<evidence type="ECO:0000313" key="19">
    <source>
        <dbReference type="Proteomes" id="UP000005737"/>
    </source>
</evidence>
<dbReference type="Gene3D" id="2.20.28.20">
    <property type="entry name" value="Methionyl-tRNA synthetase, Zn-domain"/>
    <property type="match status" value="1"/>
</dbReference>
<evidence type="ECO:0000256" key="14">
    <source>
        <dbReference type="ARBA" id="ARBA00023146"/>
    </source>
</evidence>